<evidence type="ECO:0000313" key="3">
    <source>
        <dbReference type="Proteomes" id="UP000092583"/>
    </source>
</evidence>
<evidence type="ECO:0000313" key="2">
    <source>
        <dbReference type="EMBL" id="OCF56723.1"/>
    </source>
</evidence>
<sequence>MANTRPYTREELKGLRRANLQNLFKIHNLKGANGTNSILIDSLVEYFASPQYTSAHPPQITEKEQAKEKEKDKHVPVRPHSAAGGKVENRYKNLPITAKPLPVKGRVVSGPNRKAIEKDHSSTTTKGTQKKGVSEKVLPTIAAATTTTEDQNGSSEAYEAPQRAELNIQPSLPTPPTSSSSQSHPVSFSQVEALLSANDARWQAKFEALQQNLNDQMERLRIEMNQLRSQVQTQAGPSRTSGGNRTWSPWENRDRSASQPLPSASILGKRRQHPLSTAIGGEGVGVGSEEDDDRNEAKRVRFNGSRPGDDTPLNEHPPSIIPSGSTFAASAVPPRTPSPQKTSAFGADYFANPSLTPLPAHSQSSLIPRTPSPSRQGTVPDNSQTPRLPNDWEGEDSELSELEDEDLTKGQRTPISRRSVIPQFSTTPEPPSHRPISPTMERSFSGSSDRFTPGRVVIGSSATASTPLAQPPSFAVDDVNTNGIHLSNVTDLERIDEMDESQNSQNSQNHNQRLISPNGQLNFPTIRPIPRLSGLGTPKSTQPHRIGTGSHQRTISASSSSSATLLAPPLLIARNSRAGSELPLPTRHRVGSRGLSPPPRPRSANAIHGRDTPPRTIFPLNLPEPEEGSGYVAGGKIRSASADYMHVAMHGLQAGERDEVIGKGEAEGNDGLDFDDADIDMDHGIGKVKKERERESTRIMDIPTPSHRTLLGTERYNDKRFGDIPVSFGLDVGGGETGIWESPR</sequence>
<feature type="compositionally biased region" description="Polar residues" evidence="1">
    <location>
        <begin position="229"/>
        <end position="249"/>
    </location>
</feature>
<gene>
    <name evidence="2" type="ORF">L486_05577</name>
</gene>
<feature type="compositionally biased region" description="Basic and acidic residues" evidence="1">
    <location>
        <begin position="61"/>
        <end position="75"/>
    </location>
</feature>
<feature type="compositionally biased region" description="Polar residues" evidence="1">
    <location>
        <begin position="361"/>
        <end position="387"/>
    </location>
</feature>
<evidence type="ECO:0000256" key="1">
    <source>
        <dbReference type="SAM" id="MobiDB-lite"/>
    </source>
</evidence>
<feature type="region of interest" description="Disordered" evidence="1">
    <location>
        <begin position="498"/>
        <end position="561"/>
    </location>
</feature>
<keyword evidence="3" id="KW-1185">Reference proteome</keyword>
<feature type="compositionally biased region" description="Acidic residues" evidence="1">
    <location>
        <begin position="392"/>
        <end position="406"/>
    </location>
</feature>
<dbReference type="AlphaFoldDB" id="A0A1B9IMD7"/>
<feature type="region of interest" description="Disordered" evidence="1">
    <location>
        <begin position="229"/>
        <end position="455"/>
    </location>
</feature>
<accession>A0A1B9IMD7</accession>
<feature type="compositionally biased region" description="Polar residues" evidence="1">
    <location>
        <begin position="410"/>
        <end position="427"/>
    </location>
</feature>
<dbReference type="STRING" id="1331196.A0A1B9IMD7"/>
<organism evidence="2 3">
    <name type="scientific">Kwoniella mangroviensis CBS 10435</name>
    <dbReference type="NCBI Taxonomy" id="1331196"/>
    <lineage>
        <taxon>Eukaryota</taxon>
        <taxon>Fungi</taxon>
        <taxon>Dikarya</taxon>
        <taxon>Basidiomycota</taxon>
        <taxon>Agaricomycotina</taxon>
        <taxon>Tremellomycetes</taxon>
        <taxon>Tremellales</taxon>
        <taxon>Cryptococcaceae</taxon>
        <taxon>Kwoniella</taxon>
    </lineage>
</organism>
<protein>
    <submittedName>
        <fullName evidence="2">Uncharacterized protein</fullName>
    </submittedName>
</protein>
<dbReference type="Proteomes" id="UP000092583">
    <property type="component" value="Unassembled WGS sequence"/>
</dbReference>
<reference evidence="3" key="2">
    <citation type="submission" date="2013-12" db="EMBL/GenBank/DDBJ databases">
        <title>Evolution of pathogenesis and genome organization in the Tremellales.</title>
        <authorList>
            <person name="Cuomo C."/>
            <person name="Litvintseva A."/>
            <person name="Heitman J."/>
            <person name="Chen Y."/>
            <person name="Sun S."/>
            <person name="Springer D."/>
            <person name="Dromer F."/>
            <person name="Young S."/>
            <person name="Zeng Q."/>
            <person name="Chapman S."/>
            <person name="Gujja S."/>
            <person name="Saif S."/>
            <person name="Birren B."/>
        </authorList>
    </citation>
    <scope>NUCLEOTIDE SEQUENCE [LARGE SCALE GENOMIC DNA]</scope>
    <source>
        <strain evidence="3">CBS 10435</strain>
    </source>
</reference>
<feature type="region of interest" description="Disordered" evidence="1">
    <location>
        <begin position="581"/>
        <end position="624"/>
    </location>
</feature>
<feature type="compositionally biased region" description="Low complexity" evidence="1">
    <location>
        <begin position="501"/>
        <end position="512"/>
    </location>
</feature>
<dbReference type="EMBL" id="KI669464">
    <property type="protein sequence ID" value="OCF56723.1"/>
    <property type="molecule type" value="Genomic_DNA"/>
</dbReference>
<dbReference type="OrthoDB" id="2574359at2759"/>
<reference evidence="2 3" key="1">
    <citation type="submission" date="2013-07" db="EMBL/GenBank/DDBJ databases">
        <title>The Genome Sequence of Kwoniella mangroviensis CBS10435.</title>
        <authorList>
            <consortium name="The Broad Institute Genome Sequencing Platform"/>
            <person name="Cuomo C."/>
            <person name="Litvintseva A."/>
            <person name="Chen Y."/>
            <person name="Heitman J."/>
            <person name="Sun S."/>
            <person name="Springer D."/>
            <person name="Dromer F."/>
            <person name="Young S.K."/>
            <person name="Zeng Q."/>
            <person name="Gargeya S."/>
            <person name="Fitzgerald M."/>
            <person name="Abouelleil A."/>
            <person name="Alvarado L."/>
            <person name="Berlin A.M."/>
            <person name="Chapman S.B."/>
            <person name="Dewar J."/>
            <person name="Goldberg J."/>
            <person name="Griggs A."/>
            <person name="Gujja S."/>
            <person name="Hansen M."/>
            <person name="Howarth C."/>
            <person name="Imamovic A."/>
            <person name="Larimer J."/>
            <person name="McCowan C."/>
            <person name="Murphy C."/>
            <person name="Pearson M."/>
            <person name="Priest M."/>
            <person name="Roberts A."/>
            <person name="Saif S."/>
            <person name="Shea T."/>
            <person name="Sykes S."/>
            <person name="Wortman J."/>
            <person name="Nusbaum C."/>
            <person name="Birren B."/>
        </authorList>
    </citation>
    <scope>NUCLEOTIDE SEQUENCE [LARGE SCALE GENOMIC DNA]</scope>
    <source>
        <strain evidence="2 3">CBS 10435</strain>
    </source>
</reference>
<feature type="compositionally biased region" description="Polar residues" evidence="1">
    <location>
        <begin position="513"/>
        <end position="523"/>
    </location>
</feature>
<feature type="region of interest" description="Disordered" evidence="1">
    <location>
        <begin position="102"/>
        <end position="134"/>
    </location>
</feature>
<proteinExistence type="predicted"/>
<name>A0A1B9IMD7_9TREE</name>
<feature type="compositionally biased region" description="Polar residues" evidence="1">
    <location>
        <begin position="538"/>
        <end position="553"/>
    </location>
</feature>
<feature type="compositionally biased region" description="Polar residues" evidence="1">
    <location>
        <begin position="440"/>
        <end position="450"/>
    </location>
</feature>
<feature type="region of interest" description="Disordered" evidence="1">
    <location>
        <begin position="53"/>
        <end position="86"/>
    </location>
</feature>